<organism evidence="2 3">
    <name type="scientific">Zestomonas insulae</name>
    <dbReference type="NCBI Taxonomy" id="2809017"/>
    <lineage>
        <taxon>Bacteria</taxon>
        <taxon>Pseudomonadati</taxon>
        <taxon>Pseudomonadota</taxon>
        <taxon>Gammaproteobacteria</taxon>
        <taxon>Pseudomonadales</taxon>
        <taxon>Pseudomonadaceae</taxon>
        <taxon>Zestomonas</taxon>
    </lineage>
</organism>
<evidence type="ECO:0000313" key="2">
    <source>
        <dbReference type="EMBL" id="MBM7062171.1"/>
    </source>
</evidence>
<dbReference type="Pfam" id="PF16234">
    <property type="entry name" value="DUF4892"/>
    <property type="match status" value="1"/>
</dbReference>
<keyword evidence="1" id="KW-0732">Signal</keyword>
<sequence>MGRTWWLSLCLVAGSAAAADLPGSHDLPDVPRFPRAEIVEYREVAEQERIYPQGPIRRISNQLRYEGQITAQGQLTAVTYQLPAEHQGDEAFNATRQALQQQGAELLFWCEGRDCGSSSLWANAVFGNAKLLGADEQQDYLLLRRGDSLLALYGITRGNRRGYLHIEQLQASAPLGDLLPTAGTLLRQLRSTGELALPRLTGEPDAAWSELLARSLNLDSTLRVSLTGAQAEAWRDALVQQRVRAARLELAPGEVPGLQIKLLR</sequence>
<reference evidence="2 3" key="1">
    <citation type="submission" date="2021-02" db="EMBL/GenBank/DDBJ databases">
        <authorList>
            <person name="Lee D.-H."/>
        </authorList>
    </citation>
    <scope>NUCLEOTIDE SEQUENCE [LARGE SCALE GENOMIC DNA]</scope>
    <source>
        <strain evidence="2 3">UL073</strain>
    </source>
</reference>
<keyword evidence="3" id="KW-1185">Reference proteome</keyword>
<dbReference type="InterPro" id="IPR032608">
    <property type="entry name" value="DUF4892"/>
</dbReference>
<gene>
    <name evidence="2" type="ORF">JQX08_15785</name>
</gene>
<evidence type="ECO:0000256" key="1">
    <source>
        <dbReference type="SAM" id="SignalP"/>
    </source>
</evidence>
<dbReference type="Proteomes" id="UP000717995">
    <property type="component" value="Unassembled WGS sequence"/>
</dbReference>
<evidence type="ECO:0000313" key="3">
    <source>
        <dbReference type="Proteomes" id="UP000717995"/>
    </source>
</evidence>
<feature type="signal peptide" evidence="1">
    <location>
        <begin position="1"/>
        <end position="18"/>
    </location>
</feature>
<accession>A0ABS2IGH8</accession>
<dbReference type="RefSeq" id="WP_205349351.1">
    <property type="nucleotide sequence ID" value="NZ_JAFEUP010000004.1"/>
</dbReference>
<dbReference type="EMBL" id="JAFEUP010000004">
    <property type="protein sequence ID" value="MBM7062171.1"/>
    <property type="molecule type" value="Genomic_DNA"/>
</dbReference>
<proteinExistence type="predicted"/>
<protein>
    <submittedName>
        <fullName evidence="2">DUF4892 domain-containing protein</fullName>
    </submittedName>
</protein>
<name>A0ABS2IGH8_9GAMM</name>
<feature type="chain" id="PRO_5045997567" evidence="1">
    <location>
        <begin position="19"/>
        <end position="264"/>
    </location>
</feature>
<comment type="caution">
    <text evidence="2">The sequence shown here is derived from an EMBL/GenBank/DDBJ whole genome shotgun (WGS) entry which is preliminary data.</text>
</comment>